<dbReference type="InterPro" id="IPR045344">
    <property type="entry name" value="C-JID"/>
</dbReference>
<proteinExistence type="predicted"/>
<reference evidence="9 10" key="1">
    <citation type="journal article" date="2006" name="Science">
        <title>The genome of black cottonwood, Populus trichocarpa (Torr. &amp; Gray).</title>
        <authorList>
            <person name="Tuskan G.A."/>
            <person name="Difazio S."/>
            <person name="Jansson S."/>
            <person name="Bohlmann J."/>
            <person name="Grigoriev I."/>
            <person name="Hellsten U."/>
            <person name="Putnam N."/>
            <person name="Ralph S."/>
            <person name="Rombauts S."/>
            <person name="Salamov A."/>
            <person name="Schein J."/>
            <person name="Sterck L."/>
            <person name="Aerts A."/>
            <person name="Bhalerao R.R."/>
            <person name="Bhalerao R.P."/>
            <person name="Blaudez D."/>
            <person name="Boerjan W."/>
            <person name="Brun A."/>
            <person name="Brunner A."/>
            <person name="Busov V."/>
            <person name="Campbell M."/>
            <person name="Carlson J."/>
            <person name="Chalot M."/>
            <person name="Chapman J."/>
            <person name="Chen G.L."/>
            <person name="Cooper D."/>
            <person name="Coutinho P.M."/>
            <person name="Couturier J."/>
            <person name="Covert S."/>
            <person name="Cronk Q."/>
            <person name="Cunningham R."/>
            <person name="Davis J."/>
            <person name="Degroeve S."/>
            <person name="Dejardin A."/>
            <person name="Depamphilis C."/>
            <person name="Detter J."/>
            <person name="Dirks B."/>
            <person name="Dubchak I."/>
            <person name="Duplessis S."/>
            <person name="Ehlting J."/>
            <person name="Ellis B."/>
            <person name="Gendler K."/>
            <person name="Goodstein D."/>
            <person name="Gribskov M."/>
            <person name="Grimwood J."/>
            <person name="Groover A."/>
            <person name="Gunter L."/>
            <person name="Hamberger B."/>
            <person name="Heinze B."/>
            <person name="Helariutta Y."/>
            <person name="Henrissat B."/>
            <person name="Holligan D."/>
            <person name="Holt R."/>
            <person name="Huang W."/>
            <person name="Islam-Faridi N."/>
            <person name="Jones S."/>
            <person name="Jones-Rhoades M."/>
            <person name="Jorgensen R."/>
            <person name="Joshi C."/>
            <person name="Kangasjarvi J."/>
            <person name="Karlsson J."/>
            <person name="Kelleher C."/>
            <person name="Kirkpatrick R."/>
            <person name="Kirst M."/>
            <person name="Kohler A."/>
            <person name="Kalluri U."/>
            <person name="Larimer F."/>
            <person name="Leebens-Mack J."/>
            <person name="Leple J.C."/>
            <person name="Locascio P."/>
            <person name="Lou Y."/>
            <person name="Lucas S."/>
            <person name="Martin F."/>
            <person name="Montanini B."/>
            <person name="Napoli C."/>
            <person name="Nelson D.R."/>
            <person name="Nelson C."/>
            <person name="Nieminen K."/>
            <person name="Nilsson O."/>
            <person name="Pereda V."/>
            <person name="Peter G."/>
            <person name="Philippe R."/>
            <person name="Pilate G."/>
            <person name="Poliakov A."/>
            <person name="Razumovskaya J."/>
            <person name="Richardson P."/>
            <person name="Rinaldi C."/>
            <person name="Ritland K."/>
            <person name="Rouze P."/>
            <person name="Ryaboy D."/>
            <person name="Schmutz J."/>
            <person name="Schrader J."/>
            <person name="Segerman B."/>
            <person name="Shin H."/>
            <person name="Siddiqui A."/>
            <person name="Sterky F."/>
            <person name="Terry A."/>
            <person name="Tsai C.J."/>
            <person name="Uberbacher E."/>
            <person name="Unneberg P."/>
            <person name="Vahala J."/>
            <person name="Wall K."/>
            <person name="Wessler S."/>
            <person name="Yang G."/>
            <person name="Yin T."/>
            <person name="Douglas C."/>
            <person name="Marra M."/>
            <person name="Sandberg G."/>
            <person name="Van de Peer Y."/>
            <person name="Rokhsar D."/>
        </authorList>
    </citation>
    <scope>NUCLEOTIDE SEQUENCE [LARGE SCALE GENOMIC DNA]</scope>
    <source>
        <strain evidence="10">cv. Nisqually</strain>
        <strain evidence="9">Nisqually-1</strain>
    </source>
</reference>
<dbReference type="EC" id="3.2.2.6" evidence="1"/>
<dbReference type="PROSITE" id="PS51450">
    <property type="entry name" value="LRR"/>
    <property type="match status" value="1"/>
</dbReference>
<dbReference type="GO" id="GO:0061809">
    <property type="term" value="F:NAD+ nucleosidase activity, cyclic ADP-ribose generating"/>
    <property type="evidence" value="ECO:0007669"/>
    <property type="project" value="UniProtKB-EC"/>
</dbReference>
<evidence type="ECO:0000256" key="5">
    <source>
        <dbReference type="ARBA" id="ARBA00022821"/>
    </source>
</evidence>
<dbReference type="GO" id="GO:0007165">
    <property type="term" value="P:signal transduction"/>
    <property type="evidence" value="ECO:0007669"/>
    <property type="project" value="InterPro"/>
</dbReference>
<dbReference type="InterPro" id="IPR042197">
    <property type="entry name" value="Apaf_helical"/>
</dbReference>
<dbReference type="PRINTS" id="PR00364">
    <property type="entry name" value="DISEASERSIST"/>
</dbReference>
<dbReference type="FunCoup" id="A0A3N7GBT7">
    <property type="interactions" value="225"/>
</dbReference>
<dbReference type="InterPro" id="IPR027417">
    <property type="entry name" value="P-loop_NTPase"/>
</dbReference>
<dbReference type="Pfam" id="PF23282">
    <property type="entry name" value="WHD_ROQ1"/>
    <property type="match status" value="1"/>
</dbReference>
<reference evidence="9" key="2">
    <citation type="submission" date="2017-07" db="EMBL/GenBank/DDBJ databases">
        <title>WGS assembly of Populus trichocarpa.</title>
        <authorList>
            <person name="Tuskan G."/>
            <person name="Difazio S."/>
            <person name="Jansson S."/>
            <person name="Bohlmann J."/>
            <person name="Grigoriev I."/>
            <person name="Hellsten U."/>
            <person name="Putnam N."/>
            <person name="Ralph S."/>
            <person name="Rombauts S."/>
            <person name="Salamov A."/>
            <person name="Schein J."/>
            <person name="Sterck L."/>
            <person name="Aerts A."/>
            <person name="Bhalerao R."/>
            <person name="Bhalerao R."/>
            <person name="Blaudez D."/>
            <person name="Boerjan W."/>
            <person name="Brun A."/>
            <person name="Brunner A."/>
            <person name="Busov V."/>
            <person name="Campbell M."/>
            <person name="Carlson J."/>
            <person name="Chalot M."/>
            <person name="Chapman J."/>
            <person name="Chen G."/>
            <person name="Cooper D."/>
            <person name="Coutinho P."/>
            <person name="Couturier J."/>
            <person name="Covert S."/>
            <person name="Cronk Q."/>
            <person name="Cunningham R."/>
            <person name="Davis J."/>
            <person name="Degroeve S."/>
            <person name="Dejardin A."/>
            <person name="Depamphilis C."/>
            <person name="Detter J."/>
            <person name="Dirks B."/>
            <person name="Dubchak I."/>
            <person name="Duplessis S."/>
            <person name="Ehlting J."/>
            <person name="Ellis B."/>
            <person name="Gendler K."/>
            <person name="Goodstein D."/>
            <person name="Gribskov M."/>
            <person name="Grimwood J."/>
            <person name="Groover A."/>
            <person name="Gunter L."/>
            <person name="Hamberger B."/>
            <person name="Heinze B."/>
            <person name="Helariutta Y."/>
            <person name="Henrissat B."/>
            <person name="Holligan D."/>
            <person name="Holt R."/>
            <person name="Huang W."/>
            <person name="Islam-Faridi N."/>
            <person name="Jones S."/>
            <person name="Jones-Rhoades M."/>
            <person name="Jorgensen R."/>
            <person name="Joshi C."/>
            <person name="Kangasjarvi J."/>
            <person name="Karlsson J."/>
            <person name="Kelleher C."/>
            <person name="Kirkpatrick R."/>
            <person name="Kirst M."/>
            <person name="Kohler A."/>
            <person name="Kalluri U."/>
            <person name="Larimer F."/>
            <person name="Leebens-Mack J."/>
            <person name="Leple J."/>
            <person name="Locascio P."/>
            <person name="Lou Y."/>
            <person name="Lucas S."/>
            <person name="Martin F."/>
            <person name="Montanini B."/>
            <person name="Napoli C."/>
            <person name="Nelson D."/>
            <person name="Nelson C."/>
            <person name="Nieminen K."/>
            <person name="Nilsson O."/>
            <person name="Pereda V."/>
            <person name="Peter G."/>
            <person name="Philippe R."/>
            <person name="Pilate G."/>
            <person name="Poliakov A."/>
            <person name="Razumovskaya J."/>
            <person name="Richardson P."/>
            <person name="Rinaldi C."/>
            <person name="Ritland K."/>
            <person name="Rouze P."/>
            <person name="Ryaboy D."/>
            <person name="Schmutz J."/>
            <person name="Schrader J."/>
            <person name="Segerman B."/>
            <person name="Shin H."/>
            <person name="Siddiqui A."/>
            <person name="Sterky F."/>
            <person name="Terry A."/>
            <person name="Tsai C."/>
            <person name="Uberbacher E."/>
            <person name="Unneberg P."/>
            <person name="Vahala J."/>
            <person name="Wall K."/>
            <person name="Wessler S."/>
            <person name="Yang G."/>
            <person name="Yin T."/>
            <person name="Douglas C."/>
            <person name="Marra M."/>
            <person name="Sandberg G."/>
            <person name="Van De Peer Y."/>
            <person name="Rokhsar D."/>
        </authorList>
    </citation>
    <scope>NUCLEOTIDE SEQUENCE</scope>
    <source>
        <strain evidence="9">Nisqually-1</strain>
    </source>
</reference>
<dbReference type="InterPro" id="IPR035897">
    <property type="entry name" value="Toll_tir_struct_dom_sf"/>
</dbReference>
<dbReference type="InParanoid" id="A0A3N7GBT7"/>
<evidence type="ECO:0000256" key="1">
    <source>
        <dbReference type="ARBA" id="ARBA00011982"/>
    </source>
</evidence>
<dbReference type="AlphaFoldDB" id="A0A3N7GBT7"/>
<dbReference type="InterPro" id="IPR032675">
    <property type="entry name" value="LRR_dom_sf"/>
</dbReference>
<dbReference type="Pfam" id="PF01582">
    <property type="entry name" value="TIR"/>
    <property type="match status" value="1"/>
</dbReference>
<dbReference type="Gene3D" id="1.10.8.430">
    <property type="entry name" value="Helical domain of apoptotic protease-activating factors"/>
    <property type="match status" value="1"/>
</dbReference>
<evidence type="ECO:0000313" key="10">
    <source>
        <dbReference type="Proteomes" id="UP000006729"/>
    </source>
</evidence>
<keyword evidence="4" id="KW-0378">Hydrolase</keyword>
<dbReference type="InterPro" id="IPR058192">
    <property type="entry name" value="WHD_ROQ1-like"/>
</dbReference>
<dbReference type="SUPFAM" id="SSF52058">
    <property type="entry name" value="L domain-like"/>
    <property type="match status" value="2"/>
</dbReference>
<evidence type="ECO:0000256" key="4">
    <source>
        <dbReference type="ARBA" id="ARBA00022801"/>
    </source>
</evidence>
<sequence>MFDMASSSAVSHKRKYDVFLSFRGKDTRNNFTSHLYDALCRKKIKTFIDDGLERGEEITGALLRTIEESRISVIIFSRNYASSPWCVDELVKILECKKAYGQIVLPVFYHVDPSDVDEQTGSFGNAFAELERNFKQKMDKVPRWRSDLTTAANISGWDSQVIRPESRLVDQMVHHILKKLNYASSSDLKGLVGMDSRMKQIEALLCTQLPEVCVVGIWGMGGIGKTTIAGEIFNKIAREYEGHYFLANVREESEKNGGLFRMRDELFSKITEEENLHIRTPRIGYPFIKDRISRKKVLIVFDDVNNVDQIEMLLGGCDLFGPGSRIIVTSRDKQVLKKYSDKIFEVGGLNYQEALHLFSLHAFKDNQPPYNYMELSVRAINYAKGNPLALKVLGSFLFGRTRKEWGSALNKVEKLPQKEVHSVLRISFDALDSEEKSIFLDIACFFKGQNIDFIKRILDGCGFSADIGISVLVDKCLVTISGNKIGMHDLLQHMAHEIVSMESVKDPGKRSRLWHFDDVYEVLTRNLGTKNVEGIFVDLDSSEKIMKMSSRAFARMYNLRLLKVYNSGFGNNSKVLLPHGLDSISNELRYLHWDGYPLRSLPFNFIPQNLVEINISSSKVEQLWQGNQNLVNLKEVNLSNCKHLTEIPDLSQAANLESLNLQSCTSLTEVPQSIRYLEKLSDFNLRSCTSLISLPSSINLKSLKILNLSGCLNLKNYPEIAENVQYLNLNETSVPELPRSIEHLGRLVALNLRDCKQLGNLPEDVCSLKSLEIADLSGCSNITMFPAFPEKVRYIYLSGTAIEEVPSSIDRLSRLFSLDLMGCKRLKNLPCTFSRLASLEKLSLSGCSIITEFPELPVSIKELYLDGTAIREIPSSVEHLSNLVELSLQNCTRFEILPGSIFNLVSLKKLNLFGCSQFQTFPSVDKYGYLTYLCLDGTAIRALPWTIKVLASVSRLEIKNCRNLECNLLPEAQSLLNFNEREVKVYQLRQLYLNDCNLLSLPGSLSCLSSLEVLDLSGNSFTLLPTLLKLLKLESLILRNCFRLIHIPTLPPRLMILDAHNCSSVSGVSGRYSTEVEGNIFEFLFTNCFGFHDKTVCKCNDIIEYSLRKIKVYAKRLYAQMPFVLPGTSSVCFPGRNVPDWFVNQTQGFSLTIKLPTQCASNQFLGFVLCAVVDFGYLFKSSDGFQVNCIYHIKNEYGDSHHLQSYFGGWFDGEHVREVSNDMLVLGYDPCLEFTESYLFGKCSEVVIEFYSEDRNNNPLKSCNVIKCGVCLLSAEDDNS</sequence>
<organism evidence="9 10">
    <name type="scientific">Populus trichocarpa</name>
    <name type="common">Western balsam poplar</name>
    <name type="synonym">Populus balsamifera subsp. trichocarpa</name>
    <dbReference type="NCBI Taxonomy" id="3694"/>
    <lineage>
        <taxon>Eukaryota</taxon>
        <taxon>Viridiplantae</taxon>
        <taxon>Streptophyta</taxon>
        <taxon>Embryophyta</taxon>
        <taxon>Tracheophyta</taxon>
        <taxon>Spermatophyta</taxon>
        <taxon>Magnoliopsida</taxon>
        <taxon>eudicotyledons</taxon>
        <taxon>Gunneridae</taxon>
        <taxon>Pentapetalae</taxon>
        <taxon>rosids</taxon>
        <taxon>fabids</taxon>
        <taxon>Malpighiales</taxon>
        <taxon>Salicaceae</taxon>
        <taxon>Saliceae</taxon>
        <taxon>Populus</taxon>
    </lineage>
</organism>
<gene>
    <name evidence="9" type="ORF">POPTR_019G070700</name>
</gene>
<evidence type="ECO:0000259" key="8">
    <source>
        <dbReference type="PROSITE" id="PS50104"/>
    </source>
</evidence>
<protein>
    <recommendedName>
        <fullName evidence="1">ADP-ribosyl cyclase/cyclic ADP-ribose hydrolase</fullName>
        <ecNumber evidence="1">3.2.2.6</ecNumber>
    </recommendedName>
</protein>
<evidence type="ECO:0000256" key="3">
    <source>
        <dbReference type="ARBA" id="ARBA00022737"/>
    </source>
</evidence>
<dbReference type="Gene3D" id="3.40.50.10140">
    <property type="entry name" value="Toll/interleukin-1 receptor homology (TIR) domain"/>
    <property type="match status" value="1"/>
</dbReference>
<dbReference type="EMBL" id="CM009308">
    <property type="protein sequence ID" value="RQP03536.1"/>
    <property type="molecule type" value="Genomic_DNA"/>
</dbReference>
<dbReference type="GO" id="GO:0006952">
    <property type="term" value="P:defense response"/>
    <property type="evidence" value="ECO:0007669"/>
    <property type="project" value="UniProtKB-KW"/>
</dbReference>
<dbReference type="SMART" id="SM00369">
    <property type="entry name" value="LRR_TYP"/>
    <property type="match status" value="4"/>
</dbReference>
<dbReference type="PROSITE" id="PS50104">
    <property type="entry name" value="TIR"/>
    <property type="match status" value="1"/>
</dbReference>
<dbReference type="InterPro" id="IPR000157">
    <property type="entry name" value="TIR_dom"/>
</dbReference>
<dbReference type="SMART" id="SM00255">
    <property type="entry name" value="TIR"/>
    <property type="match status" value="1"/>
</dbReference>
<keyword evidence="6" id="KW-0520">NAD</keyword>
<dbReference type="EMBL" id="CM009308">
    <property type="protein sequence ID" value="RQP03535.1"/>
    <property type="molecule type" value="Genomic_DNA"/>
</dbReference>
<dbReference type="Gene3D" id="3.80.10.10">
    <property type="entry name" value="Ribonuclease Inhibitor"/>
    <property type="match status" value="4"/>
</dbReference>
<dbReference type="InterPro" id="IPR001611">
    <property type="entry name" value="Leu-rich_rpt"/>
</dbReference>
<dbReference type="Proteomes" id="UP000006729">
    <property type="component" value="Chromosome 19"/>
</dbReference>
<dbReference type="PANTHER" id="PTHR11017:SF361">
    <property type="entry name" value="ADP-RIBOSYL CYCLASE_CYCLIC ADP-RIBOSE HYDROLASE"/>
    <property type="match status" value="1"/>
</dbReference>
<evidence type="ECO:0000256" key="6">
    <source>
        <dbReference type="ARBA" id="ARBA00023027"/>
    </source>
</evidence>
<dbReference type="InterPro" id="IPR044974">
    <property type="entry name" value="Disease_R_plants"/>
</dbReference>
<keyword evidence="2" id="KW-0433">Leucine-rich repeat</keyword>
<dbReference type="SUPFAM" id="SSF52200">
    <property type="entry name" value="Toll/Interleukin receptor TIR domain"/>
    <property type="match status" value="1"/>
</dbReference>
<dbReference type="Gene3D" id="3.40.50.300">
    <property type="entry name" value="P-loop containing nucleotide triphosphate hydrolases"/>
    <property type="match status" value="1"/>
</dbReference>
<evidence type="ECO:0000256" key="2">
    <source>
        <dbReference type="ARBA" id="ARBA00022614"/>
    </source>
</evidence>
<dbReference type="InterPro" id="IPR003591">
    <property type="entry name" value="Leu-rich_rpt_typical-subtyp"/>
</dbReference>
<dbReference type="Pfam" id="PF00560">
    <property type="entry name" value="LRR_1"/>
    <property type="match status" value="1"/>
</dbReference>
<dbReference type="Pfam" id="PF00931">
    <property type="entry name" value="NB-ARC"/>
    <property type="match status" value="1"/>
</dbReference>
<dbReference type="FunFam" id="3.40.50.10140:FF:000007">
    <property type="entry name" value="Disease resistance protein (TIR-NBS-LRR class)"/>
    <property type="match status" value="1"/>
</dbReference>
<keyword evidence="10" id="KW-1185">Reference proteome</keyword>
<accession>A0A3N7GBT7</accession>
<dbReference type="PANTHER" id="PTHR11017">
    <property type="entry name" value="LEUCINE-RICH REPEAT-CONTAINING PROTEIN"/>
    <property type="match status" value="1"/>
</dbReference>
<dbReference type="GO" id="GO:0043531">
    <property type="term" value="F:ADP binding"/>
    <property type="evidence" value="ECO:0007669"/>
    <property type="project" value="InterPro"/>
</dbReference>
<dbReference type="Pfam" id="PF23952">
    <property type="entry name" value="LRR_EndoS"/>
    <property type="match status" value="1"/>
</dbReference>
<keyword evidence="3" id="KW-0677">Repeat</keyword>
<dbReference type="SUPFAM" id="SSF46785">
    <property type="entry name" value="Winged helix' DNA-binding domain"/>
    <property type="match status" value="1"/>
</dbReference>
<dbReference type="InterPro" id="IPR002182">
    <property type="entry name" value="NB-ARC"/>
</dbReference>
<dbReference type="FunFam" id="3.80.10.10:FF:000386">
    <property type="entry name" value="Disease resistance protein RPS4"/>
    <property type="match status" value="1"/>
</dbReference>
<name>A0A3N7GBT7_POPTR</name>
<dbReference type="InterPro" id="IPR036390">
    <property type="entry name" value="WH_DNA-bd_sf"/>
</dbReference>
<dbReference type="SUPFAM" id="SSF52540">
    <property type="entry name" value="P-loop containing nucleoside triphosphate hydrolases"/>
    <property type="match status" value="1"/>
</dbReference>
<evidence type="ECO:0000256" key="7">
    <source>
        <dbReference type="ARBA" id="ARBA00047304"/>
    </source>
</evidence>
<comment type="catalytic activity">
    <reaction evidence="7">
        <text>NAD(+) + H2O = ADP-D-ribose + nicotinamide + H(+)</text>
        <dbReference type="Rhea" id="RHEA:16301"/>
        <dbReference type="ChEBI" id="CHEBI:15377"/>
        <dbReference type="ChEBI" id="CHEBI:15378"/>
        <dbReference type="ChEBI" id="CHEBI:17154"/>
        <dbReference type="ChEBI" id="CHEBI:57540"/>
        <dbReference type="ChEBI" id="CHEBI:57967"/>
        <dbReference type="EC" id="3.2.2.6"/>
    </reaction>
    <physiologicalReaction direction="left-to-right" evidence="7">
        <dbReference type="Rhea" id="RHEA:16302"/>
    </physiologicalReaction>
</comment>
<evidence type="ECO:0000313" key="9">
    <source>
        <dbReference type="EMBL" id="RQP03536.1"/>
    </source>
</evidence>
<dbReference type="Pfam" id="PF20160">
    <property type="entry name" value="C-JID"/>
    <property type="match status" value="1"/>
</dbReference>
<feature type="domain" description="TIR" evidence="8">
    <location>
        <begin position="14"/>
        <end position="180"/>
    </location>
</feature>
<keyword evidence="5" id="KW-0611">Plant defense</keyword>